<name>A0ACD1IKT5_9EURO</name>
<organism evidence="1 2">
    <name type="scientific">Aspergillus costaricaensis CBS 115574</name>
    <dbReference type="NCBI Taxonomy" id="1448317"/>
    <lineage>
        <taxon>Eukaryota</taxon>
        <taxon>Fungi</taxon>
        <taxon>Dikarya</taxon>
        <taxon>Ascomycota</taxon>
        <taxon>Pezizomycotina</taxon>
        <taxon>Eurotiomycetes</taxon>
        <taxon>Eurotiomycetidae</taxon>
        <taxon>Eurotiales</taxon>
        <taxon>Aspergillaceae</taxon>
        <taxon>Aspergillus</taxon>
        <taxon>Aspergillus subgen. Circumdati</taxon>
    </lineage>
</organism>
<proteinExistence type="predicted"/>
<evidence type="ECO:0000313" key="2">
    <source>
        <dbReference type="Proteomes" id="UP000249748"/>
    </source>
</evidence>
<evidence type="ECO:0000313" key="1">
    <source>
        <dbReference type="EMBL" id="RAK91090.1"/>
    </source>
</evidence>
<dbReference type="EMBL" id="KZ824542">
    <property type="protein sequence ID" value="RAK91090.1"/>
    <property type="molecule type" value="Genomic_DNA"/>
</dbReference>
<reference evidence="1" key="1">
    <citation type="submission" date="2018-02" db="EMBL/GenBank/DDBJ databases">
        <title>The genomes of Aspergillus section Nigri reveals drivers in fungal speciation.</title>
        <authorList>
            <consortium name="DOE Joint Genome Institute"/>
            <person name="Vesth T.C."/>
            <person name="Nybo J."/>
            <person name="Theobald S."/>
            <person name="Brandl J."/>
            <person name="Frisvad J.C."/>
            <person name="Nielsen K.F."/>
            <person name="Lyhne E.K."/>
            <person name="Kogle M.E."/>
            <person name="Kuo A."/>
            <person name="Riley R."/>
            <person name="Clum A."/>
            <person name="Nolan M."/>
            <person name="Lipzen A."/>
            <person name="Salamov A."/>
            <person name="Henrissat B."/>
            <person name="Wiebenga A."/>
            <person name="De vries R.P."/>
            <person name="Grigoriev I.V."/>
            <person name="Mortensen U.H."/>
            <person name="Andersen M.R."/>
            <person name="Baker S.E."/>
        </authorList>
    </citation>
    <scope>NUCLEOTIDE SEQUENCE</scope>
    <source>
        <strain evidence="1">CBS 115574</strain>
    </source>
</reference>
<sequence>MQSYWVDFIKNGNPNGEGLTYWPPSKGNATTMWLGDSWGAGKVAETARIDLIRSWFSQNVECKIDTIDWADGPFNGKAGSRRSGDAATATSDVRQRLITIVFGPRLGSFTWADWNPSLVKLSDAMNPGNATADNFDLSPFYNRGSKLIHYHGLADPSIATGSSVDFYKQVQRTLQSKGIDLDDLYKFYLIPGMEHCGSTPSNMEAPWYICGSSQASSIGSERLANHFHERKGFDDGKHDSLLAMIGCVENGTVPDYLVATKFHDENEWDCVVK</sequence>
<keyword evidence="2" id="KW-1185">Reference proteome</keyword>
<accession>A0ACD1IKT5</accession>
<gene>
    <name evidence="1" type="ORF">BO79DRAFT_280285</name>
</gene>
<dbReference type="Proteomes" id="UP000249748">
    <property type="component" value="Unassembled WGS sequence"/>
</dbReference>
<protein>
    <submittedName>
        <fullName evidence="1">Tannase-domain-containing protein</fullName>
    </submittedName>
</protein>